<reference evidence="2 3" key="1">
    <citation type="submission" date="2018-05" db="EMBL/GenBank/DDBJ databases">
        <title>Pararhodobacter marina sp. nov., isolated from deep-sea water of the Indian Ocean.</title>
        <authorList>
            <person name="Lai Q.Sr."/>
            <person name="Liu X."/>
            <person name="Shao Z."/>
        </authorList>
    </citation>
    <scope>NUCLEOTIDE SEQUENCE [LARGE SCALE GENOMIC DNA]</scope>
    <source>
        <strain evidence="2 3">CIC4N-9</strain>
    </source>
</reference>
<dbReference type="GeneID" id="94367293"/>
<name>A0A2U2C475_9RHOB</name>
<organism evidence="2 3">
    <name type="scientific">Pararhodobacter marinus</name>
    <dbReference type="NCBI Taxonomy" id="2184063"/>
    <lineage>
        <taxon>Bacteria</taxon>
        <taxon>Pseudomonadati</taxon>
        <taxon>Pseudomonadota</taxon>
        <taxon>Alphaproteobacteria</taxon>
        <taxon>Rhodobacterales</taxon>
        <taxon>Paracoccaceae</taxon>
        <taxon>Pararhodobacter</taxon>
    </lineage>
</organism>
<sequence length="174" mass="19107">MTIQPTIPDQRPRLPDQKRIDWAPVLNPRGPWSALVVAGSSPARVSRNCAGIVYISAPYHAEAQIRGAWRVERSVLMSIRAANEVGRLAACGCTALAPTVQIAEAAHAKVLNDDTPDPLDRVFWDAWSQPILNVAALIAIPDIPGWDRCPMVWRDLRFALAHNLPVHIYGGLQP</sequence>
<evidence type="ECO:0000313" key="3">
    <source>
        <dbReference type="Proteomes" id="UP000244940"/>
    </source>
</evidence>
<keyword evidence="3" id="KW-1185">Reference proteome</keyword>
<feature type="domain" description="DUF1937" evidence="1">
    <location>
        <begin position="52"/>
        <end position="170"/>
    </location>
</feature>
<dbReference type="Pfam" id="PF09152">
    <property type="entry name" value="DUF1937"/>
    <property type="match status" value="1"/>
</dbReference>
<dbReference type="RefSeq" id="WP_109535223.1">
    <property type="nucleotide sequence ID" value="NZ_QEYD01000017.1"/>
</dbReference>
<dbReference type="AlphaFoldDB" id="A0A2U2C475"/>
<dbReference type="InterPro" id="IPR015235">
    <property type="entry name" value="DUF1937"/>
</dbReference>
<protein>
    <submittedName>
        <fullName evidence="2">DUF1937 domain-containing protein</fullName>
    </submittedName>
</protein>
<accession>A0A2U2C475</accession>
<evidence type="ECO:0000259" key="1">
    <source>
        <dbReference type="Pfam" id="PF09152"/>
    </source>
</evidence>
<evidence type="ECO:0000313" key="2">
    <source>
        <dbReference type="EMBL" id="PWE26662.1"/>
    </source>
</evidence>
<gene>
    <name evidence="2" type="ORF">C4N9_20575</name>
</gene>
<comment type="caution">
    <text evidence="2">The sequence shown here is derived from an EMBL/GenBank/DDBJ whole genome shotgun (WGS) entry which is preliminary data.</text>
</comment>
<proteinExistence type="predicted"/>
<dbReference type="Proteomes" id="UP000244940">
    <property type="component" value="Unassembled WGS sequence"/>
</dbReference>
<dbReference type="Gene3D" id="3.40.50.10400">
    <property type="entry name" value="Hypothetical protein PA1492"/>
    <property type="match status" value="1"/>
</dbReference>
<dbReference type="EMBL" id="QEYD01000017">
    <property type="protein sequence ID" value="PWE26662.1"/>
    <property type="molecule type" value="Genomic_DNA"/>
</dbReference>
<dbReference type="OrthoDB" id="7857621at2"/>
<dbReference type="SUPFAM" id="SSF52309">
    <property type="entry name" value="N-(deoxy)ribosyltransferase-like"/>
    <property type="match status" value="1"/>
</dbReference>